<protein>
    <submittedName>
        <fullName evidence="1">Uncharacterized protein</fullName>
    </submittedName>
</protein>
<sequence length="454" mass="50475">MLLIAWGAFGAAESFKLELYGDSQKTGGLRLSVPLIDLRTVIQPDKYNFGIQLSTSKFIKKLPVEVKFGNLSASGSLSRLNSPELSSSTSPFSNGIISTTGLTASLPGYTSFSKAESTFLQIKTNQLTTHPFTMYLNLWFSPENPDPVFSAMIYDKFFDNRLIISSSFTTGRFMYEANDSSSWFLDNPHYMADSHTCSLIQFSTEIKNKTRKNSIYTGFMTAIYESPFGPLTAAYRLDLKLSIKHTDFYASAFLNQYEDILTSSAKLLSPSVQLKCGFLTKKPVPAKNQKLYFIKTGANIYSRINLTKPEHPLRLNAGFQLTSEITTLSLSVSGNAKLLAASAELPPEDISFTSISMQFKNSWYLKTFTPAITLSAEKRFDDSSDSDSGKMKYKAQLNLTNNSRHKISGNCTFSFSSKDKEITDKKFSAGLTCRMNIKAVTIIGKLTISSLYLE</sequence>
<keyword evidence="2" id="KW-1185">Reference proteome</keyword>
<accession>A0A1H9EMG1</accession>
<organism evidence="1 2">
    <name type="scientific">Treponema bryantii</name>
    <dbReference type="NCBI Taxonomy" id="163"/>
    <lineage>
        <taxon>Bacteria</taxon>
        <taxon>Pseudomonadati</taxon>
        <taxon>Spirochaetota</taxon>
        <taxon>Spirochaetia</taxon>
        <taxon>Spirochaetales</taxon>
        <taxon>Treponemataceae</taxon>
        <taxon>Treponema</taxon>
    </lineage>
</organism>
<dbReference type="Proteomes" id="UP000182360">
    <property type="component" value="Unassembled WGS sequence"/>
</dbReference>
<evidence type="ECO:0000313" key="1">
    <source>
        <dbReference type="EMBL" id="SEQ26904.1"/>
    </source>
</evidence>
<reference evidence="1 2" key="1">
    <citation type="submission" date="2016-10" db="EMBL/GenBank/DDBJ databases">
        <authorList>
            <person name="de Groot N.N."/>
        </authorList>
    </citation>
    <scope>NUCLEOTIDE SEQUENCE [LARGE SCALE GENOMIC DNA]</scope>
    <source>
        <strain evidence="1 2">B25</strain>
    </source>
</reference>
<name>A0A1H9EMG1_9SPIR</name>
<dbReference type="AlphaFoldDB" id="A0A1H9EMG1"/>
<proteinExistence type="predicted"/>
<gene>
    <name evidence="1" type="ORF">SAMN04487977_103217</name>
</gene>
<evidence type="ECO:0000313" key="2">
    <source>
        <dbReference type="Proteomes" id="UP000182360"/>
    </source>
</evidence>
<dbReference type="EMBL" id="FOFU01000003">
    <property type="protein sequence ID" value="SEQ26904.1"/>
    <property type="molecule type" value="Genomic_DNA"/>
</dbReference>